<dbReference type="AlphaFoldDB" id="F0WM95"/>
<dbReference type="GO" id="GO:0005634">
    <property type="term" value="C:nucleus"/>
    <property type="evidence" value="ECO:0007669"/>
    <property type="project" value="UniProtKB-SubCell"/>
</dbReference>
<feature type="compositionally biased region" description="Polar residues" evidence="3">
    <location>
        <begin position="64"/>
        <end position="81"/>
    </location>
</feature>
<dbReference type="HOGENOM" id="CLU_053430_0_0_1"/>
<gene>
    <name evidence="4" type="primary">AlNc14C154G7600</name>
    <name evidence="4" type="ORF">ALNC14_085680</name>
</gene>
<dbReference type="GO" id="GO:0030677">
    <property type="term" value="C:ribonuclease P complex"/>
    <property type="evidence" value="ECO:0007669"/>
    <property type="project" value="InterPro"/>
</dbReference>
<reference evidence="4" key="2">
    <citation type="submission" date="2011-02" db="EMBL/GenBank/DDBJ databases">
        <authorList>
            <person name="MacLean D."/>
        </authorList>
    </citation>
    <scope>NUCLEOTIDE SEQUENCE</scope>
</reference>
<comment type="similarity">
    <text evidence="2">Belongs to the eukaryotic/archaeal RNase P protein component 1 family.</text>
</comment>
<dbReference type="EMBL" id="FR824199">
    <property type="protein sequence ID" value="CCA22425.1"/>
    <property type="molecule type" value="Genomic_DNA"/>
</dbReference>
<dbReference type="InterPro" id="IPR002730">
    <property type="entry name" value="Rpp29/RNP1"/>
</dbReference>
<evidence type="ECO:0000313" key="4">
    <source>
        <dbReference type="EMBL" id="CCA22425.1"/>
    </source>
</evidence>
<feature type="region of interest" description="Disordered" evidence="3">
    <location>
        <begin position="53"/>
        <end position="85"/>
    </location>
</feature>
<dbReference type="GO" id="GO:0006364">
    <property type="term" value="P:rRNA processing"/>
    <property type="evidence" value="ECO:0007669"/>
    <property type="project" value="TreeGrafter"/>
</dbReference>
<comment type="subcellular location">
    <subcellularLocation>
        <location evidence="1">Nucleus</location>
    </subcellularLocation>
</comment>
<dbReference type="InterPro" id="IPR016848">
    <property type="entry name" value="RNase_P/MRP_Rpp29-subunit"/>
</dbReference>
<protein>
    <submittedName>
        <fullName evidence="4">Predicted protein putative</fullName>
    </submittedName>
</protein>
<accession>F0WM95</accession>
<sequence length="309" mass="34903">MSGRSPAKKPLPNEYLASLDAAFGASNAASTAQYKYTRKAAITVDIQTSQQAYQGAKKKRKRNATQTHASQNKARWSNSKATKNRKDPLYTRIELDTISLGVLGPKLEDIGKKPVSLQSYFDEISKNAINKSVFYEKITKLWNKVLQLDNPIKGSNSQQQSARNRAQLVHSQWTRRLSARRRPERKLCKPIPGSIKYVDAVVMSELWRSYALERIGKELNCISGLDNARIRAKVQDLDFMGSQLRVVRSRCPSYLSLEGIVVAETRHTFQICQPGDHLSSIPKSHSTFSIALEPGKELWIDGNWLDTRR</sequence>
<dbReference type="InterPro" id="IPR036980">
    <property type="entry name" value="RNase_P/MRP_Rpp29_sf"/>
</dbReference>
<dbReference type="PANTHER" id="PTHR13348:SF0">
    <property type="entry name" value="RIBONUCLEASE P PROTEIN SUBUNIT P29"/>
    <property type="match status" value="1"/>
</dbReference>
<dbReference type="Pfam" id="PF01868">
    <property type="entry name" value="RNase_P-MRP_p29"/>
    <property type="match status" value="1"/>
</dbReference>
<dbReference type="GO" id="GO:0033204">
    <property type="term" value="F:ribonuclease P RNA binding"/>
    <property type="evidence" value="ECO:0007669"/>
    <property type="project" value="InterPro"/>
</dbReference>
<dbReference type="Gene3D" id="2.30.30.210">
    <property type="entry name" value="Ribonuclease P/MRP, subunit p29"/>
    <property type="match status" value="1"/>
</dbReference>
<evidence type="ECO:0000256" key="3">
    <source>
        <dbReference type="SAM" id="MobiDB-lite"/>
    </source>
</evidence>
<dbReference type="SMART" id="SM00538">
    <property type="entry name" value="POP4"/>
    <property type="match status" value="1"/>
</dbReference>
<evidence type="ECO:0000256" key="2">
    <source>
        <dbReference type="ARBA" id="ARBA00006181"/>
    </source>
</evidence>
<dbReference type="InterPro" id="IPR023534">
    <property type="entry name" value="Rof/RNase_P-like"/>
</dbReference>
<dbReference type="SUPFAM" id="SSF101744">
    <property type="entry name" value="Rof/RNase P subunit-like"/>
    <property type="match status" value="1"/>
</dbReference>
<reference evidence="4" key="1">
    <citation type="journal article" date="2011" name="PLoS Biol.">
        <title>Gene gain and loss during evolution of obligate parasitism in the white rust pathogen of Arabidopsis thaliana.</title>
        <authorList>
            <person name="Kemen E."/>
            <person name="Gardiner A."/>
            <person name="Schultz-Larsen T."/>
            <person name="Kemen A.C."/>
            <person name="Balmuth A.L."/>
            <person name="Robert-Seilaniantz A."/>
            <person name="Bailey K."/>
            <person name="Holub E."/>
            <person name="Studholme D.J."/>
            <person name="Maclean D."/>
            <person name="Jones J.D."/>
        </authorList>
    </citation>
    <scope>NUCLEOTIDE SEQUENCE</scope>
</reference>
<proteinExistence type="inferred from homology"/>
<dbReference type="GO" id="GO:0001682">
    <property type="term" value="P:tRNA 5'-leader removal"/>
    <property type="evidence" value="ECO:0007669"/>
    <property type="project" value="InterPro"/>
</dbReference>
<organism evidence="4">
    <name type="scientific">Albugo laibachii Nc14</name>
    <dbReference type="NCBI Taxonomy" id="890382"/>
    <lineage>
        <taxon>Eukaryota</taxon>
        <taxon>Sar</taxon>
        <taxon>Stramenopiles</taxon>
        <taxon>Oomycota</taxon>
        <taxon>Peronosporomycetes</taxon>
        <taxon>Albuginales</taxon>
        <taxon>Albuginaceae</taxon>
        <taxon>Albugo</taxon>
    </lineage>
</organism>
<evidence type="ECO:0000256" key="1">
    <source>
        <dbReference type="ARBA" id="ARBA00004123"/>
    </source>
</evidence>
<dbReference type="GO" id="GO:0000172">
    <property type="term" value="C:ribonuclease MRP complex"/>
    <property type="evidence" value="ECO:0007669"/>
    <property type="project" value="InterPro"/>
</dbReference>
<dbReference type="PANTHER" id="PTHR13348">
    <property type="entry name" value="RIBONUCLEASE P SUBUNIT P29"/>
    <property type="match status" value="1"/>
</dbReference>
<name>F0WM95_9STRA</name>